<dbReference type="InterPro" id="IPR001451">
    <property type="entry name" value="Hexapep"/>
</dbReference>
<keyword evidence="6" id="KW-0812">Transmembrane</keyword>
<keyword evidence="4 5" id="KW-0012">Acyltransferase</keyword>
<dbReference type="PROSITE" id="PS00101">
    <property type="entry name" value="HEXAPEP_TRANSFERASES"/>
    <property type="match status" value="1"/>
</dbReference>
<dbReference type="EC" id="2.3.1.30" evidence="5"/>
<dbReference type="InterPro" id="IPR045304">
    <property type="entry name" value="LbH_SAT"/>
</dbReference>
<dbReference type="PIRSF" id="PIRSF000441">
    <property type="entry name" value="CysE"/>
    <property type="match status" value="1"/>
</dbReference>
<dbReference type="InterPro" id="IPR011004">
    <property type="entry name" value="Trimer_LpxA-like_sf"/>
</dbReference>
<sequence>MKYIFQDFKKNWEAKNWKGIIFMISFRLTSLIRANRFAMLFFFVIPILHVLLFNWLMGFDIPLKTIIGKDFVIFHGHGVVINAKTKIGRNVTIRQHTTIGTIDMVENEGSLAPEIGDNVQIGAHVIILGPIEIGHNSIIGAGTLVLKSVPSGFKVFGNPITLKPINPRF</sequence>
<organism evidence="7 8">
    <name type="scientific">Reichenbachiella ulvae</name>
    <dbReference type="NCBI Taxonomy" id="2980104"/>
    <lineage>
        <taxon>Bacteria</taxon>
        <taxon>Pseudomonadati</taxon>
        <taxon>Bacteroidota</taxon>
        <taxon>Cytophagia</taxon>
        <taxon>Cytophagales</taxon>
        <taxon>Reichenbachiellaceae</taxon>
        <taxon>Reichenbachiella</taxon>
    </lineage>
</organism>
<dbReference type="SUPFAM" id="SSF51161">
    <property type="entry name" value="Trimeric LpxA-like enzymes"/>
    <property type="match status" value="1"/>
</dbReference>
<reference evidence="7 8" key="1">
    <citation type="submission" date="2022-10" db="EMBL/GenBank/DDBJ databases">
        <title>Comparative genomics and taxonomic characterization of three novel marine species of genus Reichenbachiella exhibiting antioxidant and polysaccharide degradation activities.</title>
        <authorList>
            <person name="Muhammad N."/>
            <person name="Lee Y.-J."/>
            <person name="Ko J."/>
            <person name="Kim S.-G."/>
        </authorList>
    </citation>
    <scope>NUCLEOTIDE SEQUENCE [LARGE SCALE GENOMIC DNA]</scope>
    <source>
        <strain evidence="7 8">ABR2-5</strain>
    </source>
</reference>
<proteinExistence type="inferred from homology"/>
<keyword evidence="2 5" id="KW-0808">Transferase</keyword>
<evidence type="ECO:0000256" key="1">
    <source>
        <dbReference type="ARBA" id="ARBA00007274"/>
    </source>
</evidence>
<keyword evidence="3" id="KW-0677">Repeat</keyword>
<dbReference type="Pfam" id="PF00132">
    <property type="entry name" value="Hexapep"/>
    <property type="match status" value="1"/>
</dbReference>
<dbReference type="CDD" id="cd03354">
    <property type="entry name" value="LbH_SAT"/>
    <property type="match status" value="1"/>
</dbReference>
<evidence type="ECO:0000313" key="7">
    <source>
        <dbReference type="EMBL" id="MCV9388489.1"/>
    </source>
</evidence>
<evidence type="ECO:0000256" key="3">
    <source>
        <dbReference type="ARBA" id="ARBA00022737"/>
    </source>
</evidence>
<accession>A0ABT3CY85</accession>
<protein>
    <recommendedName>
        <fullName evidence="5">Serine acetyltransferase</fullName>
        <ecNumber evidence="5">2.3.1.30</ecNumber>
    </recommendedName>
</protein>
<keyword evidence="6" id="KW-1133">Transmembrane helix</keyword>
<dbReference type="InterPro" id="IPR018357">
    <property type="entry name" value="Hexapep_transf_CS"/>
</dbReference>
<feature type="transmembrane region" description="Helical" evidence="6">
    <location>
        <begin position="37"/>
        <end position="57"/>
    </location>
</feature>
<dbReference type="Gene3D" id="2.160.10.10">
    <property type="entry name" value="Hexapeptide repeat proteins"/>
    <property type="match status" value="1"/>
</dbReference>
<evidence type="ECO:0000256" key="4">
    <source>
        <dbReference type="ARBA" id="ARBA00023315"/>
    </source>
</evidence>
<dbReference type="EMBL" id="JAOYOD010000001">
    <property type="protein sequence ID" value="MCV9388489.1"/>
    <property type="molecule type" value="Genomic_DNA"/>
</dbReference>
<evidence type="ECO:0000256" key="5">
    <source>
        <dbReference type="PIRNR" id="PIRNR000441"/>
    </source>
</evidence>
<dbReference type="InterPro" id="IPR005881">
    <property type="entry name" value="Ser_O-AcTrfase"/>
</dbReference>
<comment type="caution">
    <text evidence="7">The sequence shown here is derived from an EMBL/GenBank/DDBJ whole genome shotgun (WGS) entry which is preliminary data.</text>
</comment>
<comment type="similarity">
    <text evidence="1 5">Belongs to the transferase hexapeptide repeat family.</text>
</comment>
<name>A0ABT3CY85_9BACT</name>
<evidence type="ECO:0000313" key="8">
    <source>
        <dbReference type="Proteomes" id="UP001300692"/>
    </source>
</evidence>
<dbReference type="PANTHER" id="PTHR42811">
    <property type="entry name" value="SERINE ACETYLTRANSFERASE"/>
    <property type="match status" value="1"/>
</dbReference>
<keyword evidence="6" id="KW-0472">Membrane</keyword>
<keyword evidence="8" id="KW-1185">Reference proteome</keyword>
<evidence type="ECO:0000256" key="2">
    <source>
        <dbReference type="ARBA" id="ARBA00022679"/>
    </source>
</evidence>
<comment type="catalytic activity">
    <reaction evidence="5">
        <text>L-serine + acetyl-CoA = O-acetyl-L-serine + CoA</text>
        <dbReference type="Rhea" id="RHEA:24560"/>
        <dbReference type="ChEBI" id="CHEBI:33384"/>
        <dbReference type="ChEBI" id="CHEBI:57287"/>
        <dbReference type="ChEBI" id="CHEBI:57288"/>
        <dbReference type="ChEBI" id="CHEBI:58340"/>
        <dbReference type="EC" id="2.3.1.30"/>
    </reaction>
</comment>
<dbReference type="RefSeq" id="WP_264139357.1">
    <property type="nucleotide sequence ID" value="NZ_JAOYOD010000001.1"/>
</dbReference>
<dbReference type="Proteomes" id="UP001300692">
    <property type="component" value="Unassembled WGS sequence"/>
</dbReference>
<evidence type="ECO:0000256" key="6">
    <source>
        <dbReference type="SAM" id="Phobius"/>
    </source>
</evidence>
<gene>
    <name evidence="7" type="ORF">N7U62_17525</name>
</gene>